<evidence type="ECO:0000256" key="8">
    <source>
        <dbReference type="ARBA" id="ARBA00048679"/>
    </source>
</evidence>
<dbReference type="Gene3D" id="3.30.200.20">
    <property type="entry name" value="Phosphorylase Kinase, domain 1"/>
    <property type="match status" value="1"/>
</dbReference>
<dbReference type="PANTHER" id="PTHR43289">
    <property type="entry name" value="MITOGEN-ACTIVATED PROTEIN KINASE KINASE KINASE 20-RELATED"/>
    <property type="match status" value="1"/>
</dbReference>
<comment type="catalytic activity">
    <reaction evidence="7">
        <text>L-threonyl-[protein] + ATP = O-phospho-L-threonyl-[protein] + ADP + H(+)</text>
        <dbReference type="Rhea" id="RHEA:46608"/>
        <dbReference type="Rhea" id="RHEA-COMP:11060"/>
        <dbReference type="Rhea" id="RHEA-COMP:11605"/>
        <dbReference type="ChEBI" id="CHEBI:15378"/>
        <dbReference type="ChEBI" id="CHEBI:30013"/>
        <dbReference type="ChEBI" id="CHEBI:30616"/>
        <dbReference type="ChEBI" id="CHEBI:61977"/>
        <dbReference type="ChEBI" id="CHEBI:456216"/>
        <dbReference type="EC" id="2.7.11.1"/>
    </reaction>
</comment>
<evidence type="ECO:0000313" key="11">
    <source>
        <dbReference type="Proteomes" id="UP000230971"/>
    </source>
</evidence>
<evidence type="ECO:0000256" key="7">
    <source>
        <dbReference type="ARBA" id="ARBA00047899"/>
    </source>
</evidence>
<evidence type="ECO:0000256" key="4">
    <source>
        <dbReference type="ARBA" id="ARBA00022741"/>
    </source>
</evidence>
<organism evidence="10 11">
    <name type="scientific">Mycobacterium celatum</name>
    <dbReference type="NCBI Taxonomy" id="28045"/>
    <lineage>
        <taxon>Bacteria</taxon>
        <taxon>Bacillati</taxon>
        <taxon>Actinomycetota</taxon>
        <taxon>Actinomycetes</taxon>
        <taxon>Mycobacteriales</taxon>
        <taxon>Mycobacteriaceae</taxon>
        <taxon>Mycobacterium</taxon>
    </lineage>
</organism>
<sequence length="530" mass="56689">MPLASDTTCAGFRIVRHLGSGGMGEVYLAQHPRLPRRDALKVLPADVSADPEFRERFNREADLAAALWHPHIVGLHDRGEYEGQLWISMDYVDGSDAAKLLHDRYPDGMPADEVIEIVSAIADALDYAHDSGLLHRDVKPSNILITQPVCGWRRILLADFGIARRLDEISGLTVTNMAVGTMSYAAPEQLVDAPIDGRADQYALAATAFHLLTGSPPFRHSNPAVVIGQHLNGVPPKLSDIKPELAHLDAVLARALSKDPADRFACCRDFAKALKGDRCKRGRRLRTRLAAGRPSASRIHPLVRAAVVVPMLVTMMLTGSVIVTGTRVSDARRSASLTAHAAGILGQPRATPSAVPAAEHGRPPIGAPCAREEINTTTFSNSNTPIRCMRVRHGSLWQPNAEVERMYPLIAGEYGWRNCLKEFPRDKCEAAAAVLAGAPGSTGPFIPPGTYAVPGEMSPGLYAAANGVAGAGCSWHTYDNAGNLLEAGNDSQDVVIGPLVARFSTAGCSPWVRKGRAEGSVARPPAGGWP</sequence>
<dbReference type="EC" id="2.7.11.1" evidence="1"/>
<name>A0A2G5PQ33_MYCCE</name>
<dbReference type="PROSITE" id="PS50011">
    <property type="entry name" value="PROTEIN_KINASE_DOM"/>
    <property type="match status" value="1"/>
</dbReference>
<dbReference type="Pfam" id="PF00069">
    <property type="entry name" value="Pkinase"/>
    <property type="match status" value="1"/>
</dbReference>
<dbReference type="SUPFAM" id="SSF56112">
    <property type="entry name" value="Protein kinase-like (PK-like)"/>
    <property type="match status" value="1"/>
</dbReference>
<comment type="caution">
    <text evidence="10">The sequence shown here is derived from an EMBL/GenBank/DDBJ whole genome shotgun (WGS) entry which is preliminary data.</text>
</comment>
<dbReference type="CDD" id="cd14014">
    <property type="entry name" value="STKc_PknB_like"/>
    <property type="match status" value="1"/>
</dbReference>
<gene>
    <name evidence="10" type="ORF">CQY23_03820</name>
</gene>
<dbReference type="GO" id="GO:0080090">
    <property type="term" value="P:regulation of primary metabolic process"/>
    <property type="evidence" value="ECO:0007669"/>
    <property type="project" value="UniProtKB-ARBA"/>
</dbReference>
<dbReference type="EMBL" id="PDKV01000003">
    <property type="protein sequence ID" value="PIB80173.1"/>
    <property type="molecule type" value="Genomic_DNA"/>
</dbReference>
<evidence type="ECO:0000259" key="9">
    <source>
        <dbReference type="PROSITE" id="PS50011"/>
    </source>
</evidence>
<evidence type="ECO:0000256" key="1">
    <source>
        <dbReference type="ARBA" id="ARBA00012513"/>
    </source>
</evidence>
<dbReference type="RefSeq" id="WP_084707041.1">
    <property type="nucleotide sequence ID" value="NZ_BBUN01000113.1"/>
</dbReference>
<dbReference type="GO" id="GO:0005524">
    <property type="term" value="F:ATP binding"/>
    <property type="evidence" value="ECO:0007669"/>
    <property type="project" value="UniProtKB-KW"/>
</dbReference>
<dbReference type="InterPro" id="IPR008271">
    <property type="entry name" value="Ser/Thr_kinase_AS"/>
</dbReference>
<dbReference type="SMART" id="SM00220">
    <property type="entry name" value="S_TKc"/>
    <property type="match status" value="1"/>
</dbReference>
<reference evidence="10 11" key="1">
    <citation type="journal article" date="2017" name="Infect. Genet. Evol.">
        <title>The new phylogeny of the genus Mycobacterium: The old and the news.</title>
        <authorList>
            <person name="Tortoli E."/>
            <person name="Fedrizzi T."/>
            <person name="Meehan C.J."/>
            <person name="Trovato A."/>
            <person name="Grottola A."/>
            <person name="Giacobazzi E."/>
            <person name="Serpini G.F."/>
            <person name="Tagliazucchi S."/>
            <person name="Fabio A."/>
            <person name="Bettua C."/>
            <person name="Bertorelli R."/>
            <person name="Frascaro F."/>
            <person name="De Sanctis V."/>
            <person name="Pecorari M."/>
            <person name="Jousson O."/>
            <person name="Segata N."/>
            <person name="Cirillo D.M."/>
        </authorList>
    </citation>
    <scope>NUCLEOTIDE SEQUENCE [LARGE SCALE GENOMIC DNA]</scope>
    <source>
        <strain evidence="10 11">NCTC 12882</strain>
    </source>
</reference>
<keyword evidence="2 10" id="KW-0723">Serine/threonine-protein kinase</keyword>
<dbReference type="Gene3D" id="1.10.510.10">
    <property type="entry name" value="Transferase(Phosphotransferase) domain 1"/>
    <property type="match status" value="1"/>
</dbReference>
<proteinExistence type="predicted"/>
<keyword evidence="5 10" id="KW-0418">Kinase</keyword>
<dbReference type="OrthoDB" id="9762169at2"/>
<dbReference type="InterPro" id="IPR011009">
    <property type="entry name" value="Kinase-like_dom_sf"/>
</dbReference>
<keyword evidence="6" id="KW-0067">ATP-binding</keyword>
<dbReference type="Proteomes" id="UP000230971">
    <property type="component" value="Unassembled WGS sequence"/>
</dbReference>
<keyword evidence="4" id="KW-0547">Nucleotide-binding</keyword>
<dbReference type="AlphaFoldDB" id="A0A2G5PQ33"/>
<dbReference type="FunFam" id="3.30.200.20:FF:000035">
    <property type="entry name" value="Serine/threonine protein kinase Stk1"/>
    <property type="match status" value="1"/>
</dbReference>
<accession>A0A2G5PQ33</accession>
<evidence type="ECO:0000256" key="3">
    <source>
        <dbReference type="ARBA" id="ARBA00022679"/>
    </source>
</evidence>
<comment type="catalytic activity">
    <reaction evidence="8">
        <text>L-seryl-[protein] + ATP = O-phospho-L-seryl-[protein] + ADP + H(+)</text>
        <dbReference type="Rhea" id="RHEA:17989"/>
        <dbReference type="Rhea" id="RHEA-COMP:9863"/>
        <dbReference type="Rhea" id="RHEA-COMP:11604"/>
        <dbReference type="ChEBI" id="CHEBI:15378"/>
        <dbReference type="ChEBI" id="CHEBI:29999"/>
        <dbReference type="ChEBI" id="CHEBI:30616"/>
        <dbReference type="ChEBI" id="CHEBI:83421"/>
        <dbReference type="ChEBI" id="CHEBI:456216"/>
        <dbReference type="EC" id="2.7.11.1"/>
    </reaction>
</comment>
<dbReference type="PANTHER" id="PTHR43289:SF6">
    <property type="entry name" value="SERINE_THREONINE-PROTEIN KINASE NEKL-3"/>
    <property type="match status" value="1"/>
</dbReference>
<dbReference type="GO" id="GO:0004674">
    <property type="term" value="F:protein serine/threonine kinase activity"/>
    <property type="evidence" value="ECO:0007669"/>
    <property type="project" value="UniProtKB-KW"/>
</dbReference>
<evidence type="ECO:0000256" key="5">
    <source>
        <dbReference type="ARBA" id="ARBA00022777"/>
    </source>
</evidence>
<keyword evidence="3" id="KW-0808">Transferase</keyword>
<evidence type="ECO:0000256" key="2">
    <source>
        <dbReference type="ARBA" id="ARBA00022527"/>
    </source>
</evidence>
<evidence type="ECO:0000313" key="10">
    <source>
        <dbReference type="EMBL" id="PIB80173.1"/>
    </source>
</evidence>
<dbReference type="InterPro" id="IPR000719">
    <property type="entry name" value="Prot_kinase_dom"/>
</dbReference>
<protein>
    <recommendedName>
        <fullName evidence="1">non-specific serine/threonine protein kinase</fullName>
        <ecNumber evidence="1">2.7.11.1</ecNumber>
    </recommendedName>
</protein>
<feature type="domain" description="Protein kinase" evidence="9">
    <location>
        <begin position="12"/>
        <end position="303"/>
    </location>
</feature>
<evidence type="ECO:0000256" key="6">
    <source>
        <dbReference type="ARBA" id="ARBA00022840"/>
    </source>
</evidence>
<dbReference type="PROSITE" id="PS00108">
    <property type="entry name" value="PROTEIN_KINASE_ST"/>
    <property type="match status" value="1"/>
</dbReference>